<dbReference type="EC" id="2.4.-.-" evidence="2"/>
<dbReference type="RefSeq" id="WP_350258665.1">
    <property type="nucleotide sequence ID" value="NZ_CP138335.1"/>
</dbReference>
<feature type="transmembrane region" description="Helical" evidence="1">
    <location>
        <begin position="684"/>
        <end position="709"/>
    </location>
</feature>
<feature type="transmembrane region" description="Helical" evidence="1">
    <location>
        <begin position="420"/>
        <end position="441"/>
    </location>
</feature>
<feature type="transmembrane region" description="Helical" evidence="1">
    <location>
        <begin position="630"/>
        <end position="648"/>
    </location>
</feature>
<organism evidence="2">
    <name type="scientific">Scrofimicrobium appendicitidis</name>
    <dbReference type="NCBI Taxonomy" id="3079930"/>
    <lineage>
        <taxon>Bacteria</taxon>
        <taxon>Bacillati</taxon>
        <taxon>Actinomycetota</taxon>
        <taxon>Actinomycetes</taxon>
        <taxon>Actinomycetales</taxon>
        <taxon>Actinomycetaceae</taxon>
        <taxon>Scrofimicrobium</taxon>
    </lineage>
</organism>
<dbReference type="InterPro" id="IPR050834">
    <property type="entry name" value="Glycosyltransf_2"/>
</dbReference>
<dbReference type="SUPFAM" id="SSF53448">
    <property type="entry name" value="Nucleotide-diphospho-sugar transferases"/>
    <property type="match status" value="1"/>
</dbReference>
<evidence type="ECO:0000256" key="1">
    <source>
        <dbReference type="SAM" id="Phobius"/>
    </source>
</evidence>
<feature type="transmembrane region" description="Helical" evidence="1">
    <location>
        <begin position="518"/>
        <end position="546"/>
    </location>
</feature>
<dbReference type="Pfam" id="PF13641">
    <property type="entry name" value="Glyco_tranf_2_3"/>
    <property type="match status" value="1"/>
</dbReference>
<keyword evidence="2" id="KW-0328">Glycosyltransferase</keyword>
<feature type="transmembrane region" description="Helical" evidence="1">
    <location>
        <begin position="230"/>
        <end position="252"/>
    </location>
</feature>
<dbReference type="PANTHER" id="PTHR43685">
    <property type="entry name" value="GLYCOSYLTRANSFERASE"/>
    <property type="match status" value="1"/>
</dbReference>
<feature type="transmembrane region" description="Helical" evidence="1">
    <location>
        <begin position="654"/>
        <end position="672"/>
    </location>
</feature>
<keyword evidence="1" id="KW-1133">Transmembrane helix</keyword>
<proteinExistence type="predicted"/>
<evidence type="ECO:0000313" key="2">
    <source>
        <dbReference type="EMBL" id="XBW08466.1"/>
    </source>
</evidence>
<feature type="transmembrane region" description="Helical" evidence="1">
    <location>
        <begin position="349"/>
        <end position="367"/>
    </location>
</feature>
<protein>
    <submittedName>
        <fullName evidence="2">Glycosyltransferase</fullName>
        <ecNumber evidence="2">2.4.-.-</ecNumber>
    </submittedName>
</protein>
<feature type="transmembrane region" description="Helical" evidence="1">
    <location>
        <begin position="604"/>
        <end position="623"/>
    </location>
</feature>
<dbReference type="InterPro" id="IPR029044">
    <property type="entry name" value="Nucleotide-diphossugar_trans"/>
</dbReference>
<accession>A0AAU7V857</accession>
<reference evidence="2" key="1">
    <citation type="submission" date="2023-11" db="EMBL/GenBank/DDBJ databases">
        <title>Scrofimicrobium hongkongense sp. nov., isolated from a patient with peritonitis.</title>
        <authorList>
            <person name="Lao H.Y."/>
            <person name="Wong A.Y.P."/>
            <person name="Ng T.L."/>
            <person name="Wong R.Y.L."/>
            <person name="Yau M.C.Y."/>
            <person name="Lam J.Y.W."/>
            <person name="Siu G.K.H."/>
        </authorList>
    </citation>
    <scope>NUCLEOTIDE SEQUENCE</scope>
    <source>
        <strain evidence="2">R131</strain>
    </source>
</reference>
<dbReference type="AlphaFoldDB" id="A0AAU7V857"/>
<dbReference type="KEGG" id="sapp:SAC06_02610"/>
<name>A0AAU7V857_9ACTO</name>
<gene>
    <name evidence="2" type="ORF">SAC06_02610</name>
</gene>
<sequence length="957" mass="101789">MAAVHALVVTTGGPDLPEVLSALPVQTTPPDLLTVVTVGEVTLPELPPEVQVVSLKSADNFGQALRQVITSASQPDWYWLLHDDARPEPRALAELMRAASQGAAIAAVGPKQVGWDAPQVLLELGIEATATGRRVPLGTEKEIDQGQYDDRVDVLAAGSAGLLVRADAWHQLHGFDPHLGPYGDGLEFGRRLRRAGYRVVVAPKARVAHRRASLERGEFRRRREAQLYNWLLGTVALWAALLIPLLALWSVARALARLIMRQPRLAGAELGAYLDLLWGLPALIRGRRRLARVSVVPRRQLCPLEASAAGLENRRRLARRVAHHRPKPIDQLDQISRRLLAEHRRGTRLAFLTALAIPTLLSLYYWYPLLGGFTGGSWAELPGSLWDQAWSPWVAAGSGAPGPVNPVLPLLSIFWLNPPALTQALLVAALPLAAAGGWLVARLFTHSPAWRLGAALTWALQPLFLEAIGRGDLSLILVWLGLAPVLVGLWRATRPAVGLRVEGVVDTMITSQYDPLTWGAVAALGLLAVGAGSPALIVPAAVLGYLLAATGTRRALSFWAVTLAWVPAALVGAPSLVTSLEAALTPTGGFARVGAQSVLTAWEWAGAGVLLLAALASLLYTCWPGRGRPWLVRSAWLGAVASVWVLVGTDGEPGSVRATLFLSLLVAALGAAGPSTLPRRTRWVGAGASLATAAGLASFVGLLVVGPLAPGTPAGLSPHPGAPLVAREAAASERSARTLVLTQTSEQVEAQLWRDGTRGQEDLSAGLLAEAANPAREHLADAVGQLTARPSTEAAQALADHAVEIILLTPTSPVGYGSLHDHLDATEGLERIGTTDLGTMWRVRPGGRLPALATLGPEGRPVPAVSVSLSEPTTLTLAETADPSWRAWLGSVELEPTGSDWRQAFAVPAGEGVITFRYQPPWLRWWQVGSWVAVGLVALAAVPWRPRRARWEVLDGS</sequence>
<feature type="transmembrane region" description="Helical" evidence="1">
    <location>
        <begin position="473"/>
        <end position="492"/>
    </location>
</feature>
<dbReference type="GO" id="GO:0016757">
    <property type="term" value="F:glycosyltransferase activity"/>
    <property type="evidence" value="ECO:0007669"/>
    <property type="project" value="UniProtKB-KW"/>
</dbReference>
<feature type="transmembrane region" description="Helical" evidence="1">
    <location>
        <begin position="558"/>
        <end position="584"/>
    </location>
</feature>
<keyword evidence="1" id="KW-0472">Membrane</keyword>
<dbReference type="PANTHER" id="PTHR43685:SF3">
    <property type="entry name" value="SLR2126 PROTEIN"/>
    <property type="match status" value="1"/>
</dbReference>
<keyword evidence="2" id="KW-0808">Transferase</keyword>
<keyword evidence="1" id="KW-0812">Transmembrane</keyword>
<dbReference type="Gene3D" id="3.90.550.10">
    <property type="entry name" value="Spore Coat Polysaccharide Biosynthesis Protein SpsA, Chain A"/>
    <property type="match status" value="1"/>
</dbReference>
<dbReference type="EMBL" id="CP138335">
    <property type="protein sequence ID" value="XBW08466.1"/>
    <property type="molecule type" value="Genomic_DNA"/>
</dbReference>